<evidence type="ECO:0000259" key="2">
    <source>
        <dbReference type="Pfam" id="PF07985"/>
    </source>
</evidence>
<evidence type="ECO:0000313" key="3">
    <source>
        <dbReference type="EMBL" id="QBM90912.1"/>
    </source>
</evidence>
<dbReference type="PANTHER" id="PTHR28626:SF3">
    <property type="entry name" value="SRR1-LIKE PROTEIN"/>
    <property type="match status" value="1"/>
</dbReference>
<dbReference type="PANTHER" id="PTHR28626">
    <property type="entry name" value="SRR1-LIKE PROTEIN"/>
    <property type="match status" value="1"/>
</dbReference>
<dbReference type="Proteomes" id="UP000292447">
    <property type="component" value="Chromosome VI"/>
</dbReference>
<dbReference type="EMBL" id="CP034461">
    <property type="protein sequence ID" value="QBM90912.1"/>
    <property type="molecule type" value="Genomic_DNA"/>
</dbReference>
<evidence type="ECO:0000256" key="1">
    <source>
        <dbReference type="ARBA" id="ARBA00009856"/>
    </source>
</evidence>
<gene>
    <name evidence="3" type="primary">MPUL0F05000</name>
    <name evidence="3" type="ORF">METSCH_F05000</name>
</gene>
<keyword evidence="4" id="KW-1185">Reference proteome</keyword>
<dbReference type="InterPro" id="IPR012942">
    <property type="entry name" value="SRR1-like"/>
</dbReference>
<dbReference type="GO" id="GO:0005634">
    <property type="term" value="C:nucleus"/>
    <property type="evidence" value="ECO:0007669"/>
    <property type="project" value="TreeGrafter"/>
</dbReference>
<dbReference type="GO" id="GO:0005737">
    <property type="term" value="C:cytoplasm"/>
    <property type="evidence" value="ECO:0007669"/>
    <property type="project" value="TreeGrafter"/>
</dbReference>
<protein>
    <submittedName>
        <fullName evidence="3">SRR1 protein</fullName>
    </submittedName>
</protein>
<reference evidence="4" key="1">
    <citation type="submission" date="2019-03" db="EMBL/GenBank/DDBJ databases">
        <title>Snf2 controls pulcherriminic acid biosynthesis and connects pigmentation and antifungal activity of the yeast Metschnikowia pulcherrima.</title>
        <authorList>
            <person name="Gore-Lloyd D."/>
            <person name="Sumann I."/>
            <person name="Brachmann A.O."/>
            <person name="Schneeberger K."/>
            <person name="Ortiz-Merino R.A."/>
            <person name="Moreno-Beltran M."/>
            <person name="Schlaefli M."/>
            <person name="Kirner P."/>
            <person name="Santos Kron A."/>
            <person name="Wolfe K.H."/>
            <person name="Piel J."/>
            <person name="Ahrens C.H."/>
            <person name="Henk D."/>
            <person name="Freimoser F.M."/>
        </authorList>
    </citation>
    <scope>NUCLEOTIDE SEQUENCE [LARGE SCALE GENOMIC DNA]</scope>
    <source>
        <strain evidence="4">APC 1.2</strain>
    </source>
</reference>
<feature type="domain" description="SRR1-like" evidence="2">
    <location>
        <begin position="40"/>
        <end position="244"/>
    </location>
</feature>
<proteinExistence type="inferred from homology"/>
<accession>A0A4P6XTH9</accession>
<organism evidence="3 4">
    <name type="scientific">Metschnikowia aff. pulcherrima</name>
    <dbReference type="NCBI Taxonomy" id="2163413"/>
    <lineage>
        <taxon>Eukaryota</taxon>
        <taxon>Fungi</taxon>
        <taxon>Dikarya</taxon>
        <taxon>Ascomycota</taxon>
        <taxon>Saccharomycotina</taxon>
        <taxon>Pichiomycetes</taxon>
        <taxon>Metschnikowiaceae</taxon>
        <taxon>Metschnikowia</taxon>
    </lineage>
</organism>
<dbReference type="AlphaFoldDB" id="A0A4P6XTH9"/>
<evidence type="ECO:0000313" key="4">
    <source>
        <dbReference type="Proteomes" id="UP000292447"/>
    </source>
</evidence>
<sequence>MILADQGSKNVTQLKIKLQNHESCVKSSGLYSHAISLLEPLKFTRIRCLALGSPTHEFQALYQLAFLNLIVSHFGILPEKVSLYDPAFTSEDIQFLENELKYTVMGPDNGTNVPETTESTLFYMPHAPRSLTESILRHFEPIWFLANDFSVTMGTLTKAKFLEQYPLLASLVNMYEKSGPQKEISGNDGFTPVKRKRNRARKIVYVEPDLDYGSVETYFSGIQINRIQADDEAPWKDSFSDLALNVVEIGHKAEEKSIS</sequence>
<comment type="similarity">
    <text evidence="1">Belongs to the SRR1 family.</text>
</comment>
<dbReference type="InterPro" id="IPR040044">
    <property type="entry name" value="SRR1L"/>
</dbReference>
<name>A0A4P6XTH9_9ASCO</name>
<dbReference type="Pfam" id="PF07985">
    <property type="entry name" value="SRR1"/>
    <property type="match status" value="1"/>
</dbReference>